<evidence type="ECO:0000256" key="8">
    <source>
        <dbReference type="ARBA" id="ARBA00024495"/>
    </source>
</evidence>
<evidence type="ECO:0000256" key="4">
    <source>
        <dbReference type="ARBA" id="ARBA00022832"/>
    </source>
</evidence>
<evidence type="ECO:0000256" key="1">
    <source>
        <dbReference type="ARBA" id="ARBA00006432"/>
    </source>
</evidence>
<dbReference type="EC" id="6.2.1.3" evidence="13"/>
<dbReference type="Gene3D" id="3.40.50.12780">
    <property type="entry name" value="N-terminal domain of ligase-like"/>
    <property type="match status" value="1"/>
</dbReference>
<dbReference type="GO" id="GO:0047676">
    <property type="term" value="F:arachidonate-CoA ligase activity"/>
    <property type="evidence" value="ECO:0007669"/>
    <property type="project" value="UniProtKB-EC"/>
</dbReference>
<dbReference type="InterPro" id="IPR020845">
    <property type="entry name" value="AMP-binding_CS"/>
</dbReference>
<dbReference type="EMBL" id="BTRK01000004">
    <property type="protein sequence ID" value="GMR45720.1"/>
    <property type="molecule type" value="Genomic_DNA"/>
</dbReference>
<dbReference type="PANTHER" id="PTHR43272:SF107">
    <property type="entry name" value="LONG-CHAIN-FATTY-ACID--COA LIGASE 5"/>
    <property type="match status" value="1"/>
</dbReference>
<keyword evidence="13" id="KW-0443">Lipid metabolism</keyword>
<evidence type="ECO:0000256" key="6">
    <source>
        <dbReference type="ARBA" id="ARBA00024469"/>
    </source>
</evidence>
<comment type="catalytic activity">
    <reaction evidence="11">
        <text>(E)-hexadec-2-enoate + ATP + CoA = (2E)-hexadecenoyl-CoA + AMP + diphosphate</text>
        <dbReference type="Rhea" id="RHEA:36139"/>
        <dbReference type="ChEBI" id="CHEBI:30616"/>
        <dbReference type="ChEBI" id="CHEBI:33019"/>
        <dbReference type="ChEBI" id="CHEBI:57287"/>
        <dbReference type="ChEBI" id="CHEBI:61526"/>
        <dbReference type="ChEBI" id="CHEBI:72745"/>
        <dbReference type="ChEBI" id="CHEBI:456215"/>
    </reaction>
    <physiologicalReaction direction="left-to-right" evidence="11">
        <dbReference type="Rhea" id="RHEA:36140"/>
    </physiologicalReaction>
</comment>
<dbReference type="CDD" id="cd05927">
    <property type="entry name" value="LC-FACS_euk"/>
    <property type="match status" value="1"/>
</dbReference>
<evidence type="ECO:0000256" key="7">
    <source>
        <dbReference type="ARBA" id="ARBA00024484"/>
    </source>
</evidence>
<protein>
    <recommendedName>
        <fullName evidence="13">Long-chain-fatty-acid--CoA ligase</fullName>
        <ecNumber evidence="13">6.2.1.3</ecNumber>
    </recommendedName>
</protein>
<evidence type="ECO:0000313" key="15">
    <source>
        <dbReference type="EMBL" id="GMR45720.1"/>
    </source>
</evidence>
<gene>
    <name evidence="15" type="ORF">PMAYCL1PPCAC_15915</name>
</gene>
<sequence>MDVLQRQMETVKSMSDSSIALAAAAAVATVGLGYYLTRKESSEGRIEPLVDPANQTIKLSDGSRISRFISDGILLKHLFADAITLYEAIRRGARISKNKPMLGNRAKQRDGSEPFVWQTYDEILARIDNVGVAFRDLGLPAGEDAIIGIYSKNRVEWIITEYAAYSYSNVVAPLYDTLGPDACAFIINQSEMKIVVCDANTKALGLLAQRSQCPSLSILVVVESPSDELKKAAEKAAVRLLTFEELEDLGKHAKNRPPHVKPTPETLATICYTSGTTGTPKGVMLTHGNIIADQTTIMSCRKAFPQDTDVMISFLPLGHMFERTMESICLAVGARIGFYRGDIRLLFEDIQELQPTIMPVVPRVLNKLYDKVMSGVNASLLKRILFNAALSSKKNEMANFVIRQNSFFDKIIFKKIREALGGRVKLMITGSAPLEKEVLTFVRAALGCTVMEGYGQTECVAGASITMEGDATPGHVGMPVPCLAIKLVDVPELGYFADNDAGEVCVRGHAVFKGYYKNEAQTREALDEDGWLHTGDIGRWTKQGCLEIVDRKKHIFKLAQGEYVAPEKVECVYARSRFVAQSFVYGESLKASLVAIVVPDAEVLVPAMESLGVKGTMAQLCARDDVKKAVMDDMITTGKAAGLFSFEQVKDIYLMEEPFSVENGLLTPTLKSKRVELKKRFGNKLATMYTNID</sequence>
<keyword evidence="16" id="KW-1185">Reference proteome</keyword>
<dbReference type="SUPFAM" id="SSF56801">
    <property type="entry name" value="Acetyl-CoA synthetase-like"/>
    <property type="match status" value="1"/>
</dbReference>
<comment type="catalytic activity">
    <reaction evidence="10">
        <text>(5Z,8Z,11Z,14Z)-eicosatetraenoate + ATP + CoA = (5Z,8Z,11Z,14Z)-eicosatetraenoyl-CoA + AMP + diphosphate</text>
        <dbReference type="Rhea" id="RHEA:19713"/>
        <dbReference type="ChEBI" id="CHEBI:30616"/>
        <dbReference type="ChEBI" id="CHEBI:32395"/>
        <dbReference type="ChEBI" id="CHEBI:33019"/>
        <dbReference type="ChEBI" id="CHEBI:57287"/>
        <dbReference type="ChEBI" id="CHEBI:57368"/>
        <dbReference type="ChEBI" id="CHEBI:456215"/>
        <dbReference type="EC" id="6.2.1.15"/>
    </reaction>
    <physiologicalReaction direction="left-to-right" evidence="10">
        <dbReference type="Rhea" id="RHEA:19714"/>
    </physiologicalReaction>
</comment>
<dbReference type="Pfam" id="PF00501">
    <property type="entry name" value="AMP-binding"/>
    <property type="match status" value="1"/>
</dbReference>
<accession>A0AAN5HYP8</accession>
<keyword evidence="2 13" id="KW-0436">Ligase</keyword>
<name>A0AAN5HYP8_9BILA</name>
<dbReference type="Proteomes" id="UP001328107">
    <property type="component" value="Unassembled WGS sequence"/>
</dbReference>
<keyword evidence="4 13" id="KW-0276">Fatty acid metabolism</keyword>
<dbReference type="AlphaFoldDB" id="A0AAN5HYP8"/>
<dbReference type="PROSITE" id="PS00455">
    <property type="entry name" value="AMP_BINDING"/>
    <property type="match status" value="1"/>
</dbReference>
<comment type="caution">
    <text evidence="15">The sequence shown here is derived from an EMBL/GenBank/DDBJ whole genome shotgun (WGS) entry which is preliminary data.</text>
</comment>
<dbReference type="InterPro" id="IPR045311">
    <property type="entry name" value="LC-FACS_euk"/>
</dbReference>
<evidence type="ECO:0000256" key="12">
    <source>
        <dbReference type="ARBA" id="ARBA00049139"/>
    </source>
</evidence>
<evidence type="ECO:0000256" key="11">
    <source>
        <dbReference type="ARBA" id="ARBA00024565"/>
    </source>
</evidence>
<comment type="catalytic activity">
    <reaction evidence="7">
        <text>a long-chain fatty acid + ATP + CoA = a long-chain fatty acyl-CoA + AMP + diphosphate</text>
        <dbReference type="Rhea" id="RHEA:15421"/>
        <dbReference type="ChEBI" id="CHEBI:30616"/>
        <dbReference type="ChEBI" id="CHEBI:33019"/>
        <dbReference type="ChEBI" id="CHEBI:57287"/>
        <dbReference type="ChEBI" id="CHEBI:57560"/>
        <dbReference type="ChEBI" id="CHEBI:83139"/>
        <dbReference type="ChEBI" id="CHEBI:456215"/>
        <dbReference type="EC" id="6.2.1.3"/>
    </reaction>
    <physiologicalReaction direction="left-to-right" evidence="7">
        <dbReference type="Rhea" id="RHEA:15422"/>
    </physiologicalReaction>
</comment>
<comment type="catalytic activity">
    <reaction evidence="6">
        <text>5-hydroxy-(6E,8Z,11Z,14Z)-eicosatetraenoate + ATP + CoA = 5-hydroxy-(6E,8Z,11Z,14Z)-eicosatetraenoyl-CoA + AMP + diphosphate</text>
        <dbReference type="Rhea" id="RHEA:52108"/>
        <dbReference type="ChEBI" id="CHEBI:30616"/>
        <dbReference type="ChEBI" id="CHEBI:33019"/>
        <dbReference type="ChEBI" id="CHEBI:57287"/>
        <dbReference type="ChEBI" id="CHEBI:65341"/>
        <dbReference type="ChEBI" id="CHEBI:136407"/>
        <dbReference type="ChEBI" id="CHEBI:456215"/>
    </reaction>
    <physiologicalReaction direction="left-to-right" evidence="6">
        <dbReference type="Rhea" id="RHEA:52109"/>
    </physiologicalReaction>
</comment>
<reference evidence="16" key="1">
    <citation type="submission" date="2022-10" db="EMBL/GenBank/DDBJ databases">
        <title>Genome assembly of Pristionchus species.</title>
        <authorList>
            <person name="Yoshida K."/>
            <person name="Sommer R.J."/>
        </authorList>
    </citation>
    <scope>NUCLEOTIDE SEQUENCE [LARGE SCALE GENOMIC DNA]</scope>
    <source>
        <strain evidence="16">RS5460</strain>
    </source>
</reference>
<dbReference type="GO" id="GO:0005783">
    <property type="term" value="C:endoplasmic reticulum"/>
    <property type="evidence" value="ECO:0007669"/>
    <property type="project" value="TreeGrafter"/>
</dbReference>
<comment type="catalytic activity">
    <reaction evidence="12">
        <text>hexadecanoate + ATP + CoA = hexadecanoyl-CoA + AMP + diphosphate</text>
        <dbReference type="Rhea" id="RHEA:30751"/>
        <dbReference type="ChEBI" id="CHEBI:7896"/>
        <dbReference type="ChEBI" id="CHEBI:30616"/>
        <dbReference type="ChEBI" id="CHEBI:33019"/>
        <dbReference type="ChEBI" id="CHEBI:57287"/>
        <dbReference type="ChEBI" id="CHEBI:57379"/>
        <dbReference type="ChEBI" id="CHEBI:456215"/>
    </reaction>
    <physiologicalReaction direction="left-to-right" evidence="12">
        <dbReference type="Rhea" id="RHEA:30752"/>
    </physiologicalReaction>
</comment>
<comment type="catalytic activity">
    <reaction evidence="9">
        <text>15-hydroxy-(5Z,8Z,11Z,13E)-eicosatetraenoate + ATP + CoA = 15-hydroxy-(5Z,8Z,11Z,13E)-eicosatetraenoyl-CoA + AMP + diphosphate</text>
        <dbReference type="Rhea" id="RHEA:52116"/>
        <dbReference type="ChEBI" id="CHEBI:30616"/>
        <dbReference type="ChEBI" id="CHEBI:33019"/>
        <dbReference type="ChEBI" id="CHEBI:57287"/>
        <dbReference type="ChEBI" id="CHEBI:78832"/>
        <dbReference type="ChEBI" id="CHEBI:136409"/>
        <dbReference type="ChEBI" id="CHEBI:456215"/>
    </reaction>
    <physiologicalReaction direction="left-to-right" evidence="9">
        <dbReference type="Rhea" id="RHEA:52117"/>
    </physiologicalReaction>
</comment>
<evidence type="ECO:0000256" key="3">
    <source>
        <dbReference type="ARBA" id="ARBA00022741"/>
    </source>
</evidence>
<dbReference type="InterPro" id="IPR042099">
    <property type="entry name" value="ANL_N_sf"/>
</dbReference>
<dbReference type="PANTHER" id="PTHR43272">
    <property type="entry name" value="LONG-CHAIN-FATTY-ACID--COA LIGASE"/>
    <property type="match status" value="1"/>
</dbReference>
<organism evidence="15 16">
    <name type="scientific">Pristionchus mayeri</name>
    <dbReference type="NCBI Taxonomy" id="1317129"/>
    <lineage>
        <taxon>Eukaryota</taxon>
        <taxon>Metazoa</taxon>
        <taxon>Ecdysozoa</taxon>
        <taxon>Nematoda</taxon>
        <taxon>Chromadorea</taxon>
        <taxon>Rhabditida</taxon>
        <taxon>Rhabditina</taxon>
        <taxon>Diplogasteromorpha</taxon>
        <taxon>Diplogasteroidea</taxon>
        <taxon>Neodiplogasteridae</taxon>
        <taxon>Pristionchus</taxon>
    </lineage>
</organism>
<dbReference type="GO" id="GO:0005524">
    <property type="term" value="F:ATP binding"/>
    <property type="evidence" value="ECO:0007669"/>
    <property type="project" value="UniProtKB-KW"/>
</dbReference>
<evidence type="ECO:0000259" key="14">
    <source>
        <dbReference type="Pfam" id="PF00501"/>
    </source>
</evidence>
<comment type="similarity">
    <text evidence="1 13">Belongs to the ATP-dependent AMP-binding enzyme family.</text>
</comment>
<evidence type="ECO:0000256" key="9">
    <source>
        <dbReference type="ARBA" id="ARBA00024532"/>
    </source>
</evidence>
<evidence type="ECO:0000256" key="10">
    <source>
        <dbReference type="ARBA" id="ARBA00024548"/>
    </source>
</evidence>
<comment type="catalytic activity">
    <reaction evidence="8">
        <text>12-hydroxy-(5Z,8Z,10E,14Z)-eicosatetraenoate + ATP + CoA = 12-hydroxy-(5Z,8Z,10E,14Z)-eicosatetraenoyl-CoA + AMP + diphosphate</text>
        <dbReference type="Rhea" id="RHEA:52112"/>
        <dbReference type="ChEBI" id="CHEBI:30616"/>
        <dbReference type="ChEBI" id="CHEBI:33019"/>
        <dbReference type="ChEBI" id="CHEBI:57287"/>
        <dbReference type="ChEBI" id="CHEBI:90718"/>
        <dbReference type="ChEBI" id="CHEBI:136408"/>
        <dbReference type="ChEBI" id="CHEBI:456215"/>
    </reaction>
    <physiologicalReaction direction="left-to-right" evidence="8">
        <dbReference type="Rhea" id="RHEA:52113"/>
    </physiologicalReaction>
</comment>
<evidence type="ECO:0000256" key="2">
    <source>
        <dbReference type="ARBA" id="ARBA00022598"/>
    </source>
</evidence>
<keyword evidence="3 13" id="KW-0547">Nucleotide-binding</keyword>
<evidence type="ECO:0000256" key="5">
    <source>
        <dbReference type="ARBA" id="ARBA00022840"/>
    </source>
</evidence>
<dbReference type="InterPro" id="IPR000873">
    <property type="entry name" value="AMP-dep_synth/lig_dom"/>
</dbReference>
<feature type="domain" description="AMP-dependent synthetase/ligase" evidence="14">
    <location>
        <begin position="115"/>
        <end position="516"/>
    </location>
</feature>
<proteinExistence type="inferred from homology"/>
<dbReference type="GO" id="GO:0016020">
    <property type="term" value="C:membrane"/>
    <property type="evidence" value="ECO:0007669"/>
    <property type="project" value="TreeGrafter"/>
</dbReference>
<keyword evidence="5 13" id="KW-0067">ATP-binding</keyword>
<evidence type="ECO:0000313" key="16">
    <source>
        <dbReference type="Proteomes" id="UP001328107"/>
    </source>
</evidence>
<comment type="function">
    <text evidence="13">Catalyzes the conversion of long-chain fatty acids to their active form acyl-CoAs for both synthesis of cellular lipids, and degradation via beta-oxidation.</text>
</comment>
<evidence type="ECO:0000256" key="13">
    <source>
        <dbReference type="RuleBase" id="RU369030"/>
    </source>
</evidence>